<feature type="compositionally biased region" description="Basic and acidic residues" evidence="1">
    <location>
        <begin position="1"/>
        <end position="13"/>
    </location>
</feature>
<name>A0ABP0VYW8_9BRYO</name>
<accession>A0ABP0VYW8</accession>
<dbReference type="EMBL" id="OZ020107">
    <property type="protein sequence ID" value="CAK9258956.1"/>
    <property type="molecule type" value="Genomic_DNA"/>
</dbReference>
<reference evidence="2" key="1">
    <citation type="submission" date="2024-02" db="EMBL/GenBank/DDBJ databases">
        <authorList>
            <consortium name="ELIXIR-Norway"/>
            <consortium name="Elixir Norway"/>
        </authorList>
    </citation>
    <scope>NUCLEOTIDE SEQUENCE</scope>
</reference>
<gene>
    <name evidence="2" type="ORF">CSSPJE1EN1_LOCUS4434</name>
</gene>
<sequence length="92" mass="10771">MLNVEEHCRRMDESETGSVQSNPDQHSRNSQTTNLRQPFDPQSVRNPIRLERPKRKERLRASRLHANQGSLEPRRPGVEKPSRARNELPCFE</sequence>
<proteinExistence type="predicted"/>
<evidence type="ECO:0000313" key="2">
    <source>
        <dbReference type="EMBL" id="CAK9258956.1"/>
    </source>
</evidence>
<feature type="compositionally biased region" description="Basic and acidic residues" evidence="1">
    <location>
        <begin position="72"/>
        <end position="86"/>
    </location>
</feature>
<protein>
    <submittedName>
        <fullName evidence="2">Uncharacterized protein</fullName>
    </submittedName>
</protein>
<feature type="compositionally biased region" description="Basic residues" evidence="1">
    <location>
        <begin position="52"/>
        <end position="63"/>
    </location>
</feature>
<organism evidence="2 3">
    <name type="scientific">Sphagnum jensenii</name>
    <dbReference type="NCBI Taxonomy" id="128206"/>
    <lineage>
        <taxon>Eukaryota</taxon>
        <taxon>Viridiplantae</taxon>
        <taxon>Streptophyta</taxon>
        <taxon>Embryophyta</taxon>
        <taxon>Bryophyta</taxon>
        <taxon>Sphagnophytina</taxon>
        <taxon>Sphagnopsida</taxon>
        <taxon>Sphagnales</taxon>
        <taxon>Sphagnaceae</taxon>
        <taxon>Sphagnum</taxon>
    </lineage>
</organism>
<feature type="compositionally biased region" description="Polar residues" evidence="1">
    <location>
        <begin position="16"/>
        <end position="36"/>
    </location>
</feature>
<feature type="region of interest" description="Disordered" evidence="1">
    <location>
        <begin position="1"/>
        <end position="92"/>
    </location>
</feature>
<evidence type="ECO:0000256" key="1">
    <source>
        <dbReference type="SAM" id="MobiDB-lite"/>
    </source>
</evidence>
<evidence type="ECO:0000313" key="3">
    <source>
        <dbReference type="Proteomes" id="UP001497444"/>
    </source>
</evidence>
<dbReference type="Proteomes" id="UP001497444">
    <property type="component" value="Chromosome 12"/>
</dbReference>
<keyword evidence="3" id="KW-1185">Reference proteome</keyword>